<feature type="transmembrane region" description="Helical" evidence="2">
    <location>
        <begin position="67"/>
        <end position="88"/>
    </location>
</feature>
<keyword evidence="2" id="KW-0472">Membrane</keyword>
<feature type="compositionally biased region" description="Low complexity" evidence="1">
    <location>
        <begin position="21"/>
        <end position="38"/>
    </location>
</feature>
<dbReference type="EMBL" id="FRBK01000004">
    <property type="protein sequence ID" value="SHL47309.1"/>
    <property type="molecule type" value="Genomic_DNA"/>
</dbReference>
<evidence type="ECO:0000256" key="2">
    <source>
        <dbReference type="SAM" id="Phobius"/>
    </source>
</evidence>
<gene>
    <name evidence="3" type="ORF">SAMN05216268_104411</name>
</gene>
<evidence type="ECO:0000256" key="1">
    <source>
        <dbReference type="SAM" id="MobiDB-lite"/>
    </source>
</evidence>
<evidence type="ECO:0000313" key="4">
    <source>
        <dbReference type="Proteomes" id="UP000184388"/>
    </source>
</evidence>
<dbReference type="AlphaFoldDB" id="A0A9X8MQS5"/>
<proteinExistence type="predicted"/>
<dbReference type="Proteomes" id="UP000184388">
    <property type="component" value="Unassembled WGS sequence"/>
</dbReference>
<keyword evidence="2" id="KW-0812">Transmembrane</keyword>
<name>A0A9X8MQS5_9ACTN</name>
<reference evidence="4" key="1">
    <citation type="submission" date="2016-11" db="EMBL/GenBank/DDBJ databases">
        <authorList>
            <person name="Jaros S."/>
            <person name="Januszkiewicz K."/>
            <person name="Wedrychowicz H."/>
        </authorList>
    </citation>
    <scope>NUCLEOTIDE SEQUENCE [LARGE SCALE GENOMIC DNA]</scope>
    <source>
        <strain evidence="4">CGMCC 4.3555</strain>
    </source>
</reference>
<protein>
    <submittedName>
        <fullName evidence="3">Uncharacterized protein</fullName>
    </submittedName>
</protein>
<comment type="caution">
    <text evidence="3">The sequence shown here is derived from an EMBL/GenBank/DDBJ whole genome shotgun (WGS) entry which is preliminary data.</text>
</comment>
<evidence type="ECO:0000313" key="3">
    <source>
        <dbReference type="EMBL" id="SHL47309.1"/>
    </source>
</evidence>
<accession>A0A9X8MQS5</accession>
<keyword evidence="2" id="KW-1133">Transmembrane helix</keyword>
<sequence length="273" mass="27141">MPGGAPYAGPPPHIPGPPAPGAGAYGQPGPYGAPQVPYGAPPQAPYGYQGPGMPPPVPPKSSAGKTWGIVGAIAGVVVLGGIASAVALSGGGGGRGGGGTTGPKYRVTVPQTLAGGSYTLSKDISQQAGTSVPHDGANEHGITAVGGQYGSGTKSLVMVGLYGTIDNPRTTVEHAIRGMKDDAQTDVAVPEKEFTPSGGGGPLTCGVDVRQEAGQKITMAFCVWADASTSVNVAQTDTANLSKDPRSVDLQEFADTAGKIRQEVTKPLDTASA</sequence>
<feature type="compositionally biased region" description="Pro residues" evidence="1">
    <location>
        <begin position="8"/>
        <end position="20"/>
    </location>
</feature>
<feature type="region of interest" description="Disordered" evidence="1">
    <location>
        <begin position="1"/>
        <end position="62"/>
    </location>
</feature>
<organism evidence="3 4">
    <name type="scientific">Streptomyces yunnanensis</name>
    <dbReference type="NCBI Taxonomy" id="156453"/>
    <lineage>
        <taxon>Bacteria</taxon>
        <taxon>Bacillati</taxon>
        <taxon>Actinomycetota</taxon>
        <taxon>Actinomycetes</taxon>
        <taxon>Kitasatosporales</taxon>
        <taxon>Streptomycetaceae</taxon>
        <taxon>Streptomyces</taxon>
    </lineage>
</organism>